<name>A0A395H8F5_9EURO</name>
<dbReference type="OrthoDB" id="4507588at2759"/>
<dbReference type="Proteomes" id="UP000249402">
    <property type="component" value="Unassembled WGS sequence"/>
</dbReference>
<dbReference type="EMBL" id="KZ824428">
    <property type="protein sequence ID" value="RAL03158.1"/>
    <property type="molecule type" value="Genomic_DNA"/>
</dbReference>
<keyword evidence="3" id="KW-1185">Reference proteome</keyword>
<evidence type="ECO:0000313" key="2">
    <source>
        <dbReference type="EMBL" id="RAL03158.1"/>
    </source>
</evidence>
<accession>A0A395H8F5</accession>
<feature type="transmembrane region" description="Helical" evidence="1">
    <location>
        <begin position="191"/>
        <end position="210"/>
    </location>
</feature>
<gene>
    <name evidence="2" type="ORF">BO80DRAFT_423134</name>
</gene>
<feature type="transmembrane region" description="Helical" evidence="1">
    <location>
        <begin position="145"/>
        <end position="167"/>
    </location>
</feature>
<organism evidence="2 3">
    <name type="scientific">Aspergillus ibericus CBS 121593</name>
    <dbReference type="NCBI Taxonomy" id="1448316"/>
    <lineage>
        <taxon>Eukaryota</taxon>
        <taxon>Fungi</taxon>
        <taxon>Dikarya</taxon>
        <taxon>Ascomycota</taxon>
        <taxon>Pezizomycotina</taxon>
        <taxon>Eurotiomycetes</taxon>
        <taxon>Eurotiomycetidae</taxon>
        <taxon>Eurotiales</taxon>
        <taxon>Aspergillaceae</taxon>
        <taxon>Aspergillus</taxon>
        <taxon>Aspergillus subgen. Circumdati</taxon>
    </lineage>
</organism>
<keyword evidence="1" id="KW-0472">Membrane</keyword>
<feature type="transmembrane region" description="Helical" evidence="1">
    <location>
        <begin position="113"/>
        <end position="133"/>
    </location>
</feature>
<feature type="transmembrane region" description="Helical" evidence="1">
    <location>
        <begin position="30"/>
        <end position="49"/>
    </location>
</feature>
<dbReference type="AlphaFoldDB" id="A0A395H8F5"/>
<dbReference type="RefSeq" id="XP_025577485.1">
    <property type="nucleotide sequence ID" value="XM_025718969.1"/>
</dbReference>
<dbReference type="VEuPathDB" id="FungiDB:BO80DRAFT_423134"/>
<keyword evidence="1" id="KW-0812">Transmembrane</keyword>
<feature type="transmembrane region" description="Helical" evidence="1">
    <location>
        <begin position="61"/>
        <end position="83"/>
    </location>
</feature>
<keyword evidence="1" id="KW-1133">Transmembrane helix</keyword>
<proteinExistence type="predicted"/>
<dbReference type="GeneID" id="37223834"/>
<reference evidence="2 3" key="1">
    <citation type="submission" date="2018-02" db="EMBL/GenBank/DDBJ databases">
        <title>The genomes of Aspergillus section Nigri reveals drivers in fungal speciation.</title>
        <authorList>
            <consortium name="DOE Joint Genome Institute"/>
            <person name="Vesth T.C."/>
            <person name="Nybo J."/>
            <person name="Theobald S."/>
            <person name="Brandl J."/>
            <person name="Frisvad J.C."/>
            <person name="Nielsen K.F."/>
            <person name="Lyhne E.K."/>
            <person name="Kogle M.E."/>
            <person name="Kuo A."/>
            <person name="Riley R."/>
            <person name="Clum A."/>
            <person name="Nolan M."/>
            <person name="Lipzen A."/>
            <person name="Salamov A."/>
            <person name="Henrissat B."/>
            <person name="Wiebenga A."/>
            <person name="De vries R.P."/>
            <person name="Grigoriev I.V."/>
            <person name="Mortensen U.H."/>
            <person name="Andersen M.R."/>
            <person name="Baker S.E."/>
        </authorList>
    </citation>
    <scope>NUCLEOTIDE SEQUENCE [LARGE SCALE GENOMIC DNA]</scope>
    <source>
        <strain evidence="2 3">CBS 121593</strain>
    </source>
</reference>
<evidence type="ECO:0000256" key="1">
    <source>
        <dbReference type="SAM" id="Phobius"/>
    </source>
</evidence>
<sequence>MAISIVMTTLSECGIVSQTIFYRTTISVDWLDSLGEYALFAIILLPICRRLHQQARNANKLILVTHSICLTLLGILLIAAVALETTILNGLYGSDPDYTVYSLLNPERGLRTALYAFEVVAMLIASASMIMALRQAPHLRKGTLGSLLAVLIICCLGLPLTSLAGYVDSTYRVIRTQSEVDYMYRSQEARLFIASLFYSGAFLSALSLAGSPQLKDDPYKWGPRVSLQEPVYAPYPIRQG</sequence>
<protein>
    <submittedName>
        <fullName evidence="2">Uncharacterized protein</fullName>
    </submittedName>
</protein>
<evidence type="ECO:0000313" key="3">
    <source>
        <dbReference type="Proteomes" id="UP000249402"/>
    </source>
</evidence>